<protein>
    <submittedName>
        <fullName evidence="2">Unannotated protein</fullName>
    </submittedName>
</protein>
<evidence type="ECO:0000256" key="1">
    <source>
        <dbReference type="SAM" id="MobiDB-lite"/>
    </source>
</evidence>
<proteinExistence type="predicted"/>
<dbReference type="AlphaFoldDB" id="A0A6J7DVG4"/>
<organism evidence="2">
    <name type="scientific">freshwater metagenome</name>
    <dbReference type="NCBI Taxonomy" id="449393"/>
    <lineage>
        <taxon>unclassified sequences</taxon>
        <taxon>metagenomes</taxon>
        <taxon>ecological metagenomes</taxon>
    </lineage>
</organism>
<dbReference type="InterPro" id="IPR023840">
    <property type="entry name" value="T7SS_Rv3446c"/>
</dbReference>
<accession>A0A6J7DVG4</accession>
<feature type="region of interest" description="Disordered" evidence="1">
    <location>
        <begin position="319"/>
        <end position="350"/>
    </location>
</feature>
<dbReference type="NCBIfam" id="TIGR03931">
    <property type="entry name" value="T7SS_Rv3446c"/>
    <property type="match status" value="1"/>
</dbReference>
<sequence>MTRAQWRYAAVHLSHSEISVVASGATLQGPREHVGSAYAVSEGGRLVFGRAGADTEVPPLLCLDDRSILVGGAVWDRGEVLHGIVWSALQGAGIHDRLDLLEIAYPSTWGDERRELLRAVFATSASEVVVVETAIAAVASAGERAPAAAVVIEVGTLDTTVVLVDEAGTHGCDIGAVLAVGERNDSWRRRADDYLRSSVSQCPEDIFIVTESGSSSSPAAEDPARWLTGLDVARSLYRRAGAEVETAPPGRAAAGRSAAWLDEVTVAVPPPRRSGLPVRAFGAVAASVIVAGGVVALTFVLRSPEEVAVATSPPFAVPATQAVSTTESTSATEAAPTTETTSATAVSATSESPSVIPSATFVSGRASLRLPATWTRMEDPARMVLIPPTAPERRIVVTVQELVPGSTLEQVASELGAAVDARGPDSPIGSLEPARDFGGRVGISYVERPADASTVLWRVLVESDVQVSIGCQIEGPDSSAIDTECDLATQTLEVVPMR</sequence>
<reference evidence="2" key="1">
    <citation type="submission" date="2020-05" db="EMBL/GenBank/DDBJ databases">
        <authorList>
            <person name="Chiriac C."/>
            <person name="Salcher M."/>
            <person name="Ghai R."/>
            <person name="Kavagutti S V."/>
        </authorList>
    </citation>
    <scope>NUCLEOTIDE SEQUENCE</scope>
</reference>
<dbReference type="EMBL" id="CAFBLX010000001">
    <property type="protein sequence ID" value="CAB4872554.1"/>
    <property type="molecule type" value="Genomic_DNA"/>
</dbReference>
<evidence type="ECO:0000313" key="2">
    <source>
        <dbReference type="EMBL" id="CAB4872554.1"/>
    </source>
</evidence>
<gene>
    <name evidence="2" type="ORF">UFOPK3472_00038</name>
</gene>
<name>A0A6J7DVG4_9ZZZZ</name>